<evidence type="ECO:0000313" key="4">
    <source>
        <dbReference type="Proteomes" id="UP000295710"/>
    </source>
</evidence>
<keyword evidence="2" id="KW-0732">Signal</keyword>
<sequence>MRKRIVVIGLLLMLVSASVIGCGGKEENSAKKEEKEATADETFMKDLAKALEARWALSDKYESMDKYANAEMGSEEHKESYEKYVSAELDILGKYQTEKFKDSKLQEKAIQYINLLKQQKEACDYITVNYEKYDELWYDAYNKRTQIIVEFVNDYKLKVSDKYEDTLKEFTLNAQQVNEENEKEDKVQALIGSIEFTLAEDDGYGWKTYNAVVENTTDMNFSYFGLDINLLDQDDVILETTYANVSNWNSGQKVKFEFTTEKEFVATQISGEYTE</sequence>
<dbReference type="PROSITE" id="PS51257">
    <property type="entry name" value="PROKAR_LIPOPROTEIN"/>
    <property type="match status" value="1"/>
</dbReference>
<proteinExistence type="predicted"/>
<dbReference type="AlphaFoldDB" id="A0A4R4FCY1"/>
<organism evidence="3 4">
    <name type="scientific">Extibacter muris</name>
    <dbReference type="NCBI Taxonomy" id="1796622"/>
    <lineage>
        <taxon>Bacteria</taxon>
        <taxon>Bacillati</taxon>
        <taxon>Bacillota</taxon>
        <taxon>Clostridia</taxon>
        <taxon>Lachnospirales</taxon>
        <taxon>Lachnospiraceae</taxon>
        <taxon>Extibacter</taxon>
    </lineage>
</organism>
<evidence type="ECO:0000313" key="3">
    <source>
        <dbReference type="EMBL" id="TDA20476.1"/>
    </source>
</evidence>
<feature type="coiled-coil region" evidence="1">
    <location>
        <begin position="160"/>
        <end position="187"/>
    </location>
</feature>
<keyword evidence="4" id="KW-1185">Reference proteome</keyword>
<accession>A0A4R4FCY1</accession>
<dbReference type="RefSeq" id="WP_132280505.1">
    <property type="nucleotide sequence ID" value="NZ_JAOBST010000115.1"/>
</dbReference>
<name>A0A4R4FCY1_9FIRM</name>
<reference evidence="3 4" key="1">
    <citation type="journal article" date="2016" name="Nat. Microbiol.">
        <title>The Mouse Intestinal Bacterial Collection (miBC) provides host-specific insight into cultured diversity and functional potential of the gut microbiota.</title>
        <authorList>
            <person name="Lagkouvardos I."/>
            <person name="Pukall R."/>
            <person name="Abt B."/>
            <person name="Foesel B.U."/>
            <person name="Meier-Kolthoff J.P."/>
            <person name="Kumar N."/>
            <person name="Bresciani A."/>
            <person name="Martinez I."/>
            <person name="Just S."/>
            <person name="Ziegler C."/>
            <person name="Brugiroux S."/>
            <person name="Garzetti D."/>
            <person name="Wenning M."/>
            <person name="Bui T.P."/>
            <person name="Wang J."/>
            <person name="Hugenholtz F."/>
            <person name="Plugge C.M."/>
            <person name="Peterson D.A."/>
            <person name="Hornef M.W."/>
            <person name="Baines J.F."/>
            <person name="Smidt H."/>
            <person name="Walter J."/>
            <person name="Kristiansen K."/>
            <person name="Nielsen H.B."/>
            <person name="Haller D."/>
            <person name="Overmann J."/>
            <person name="Stecher B."/>
            <person name="Clavel T."/>
        </authorList>
    </citation>
    <scope>NUCLEOTIDE SEQUENCE [LARGE SCALE GENOMIC DNA]</scope>
    <source>
        <strain evidence="3 4">DSM 28560</strain>
    </source>
</reference>
<keyword evidence="1" id="KW-0175">Coiled coil</keyword>
<dbReference type="EMBL" id="SMMX01000020">
    <property type="protein sequence ID" value="TDA20476.1"/>
    <property type="molecule type" value="Genomic_DNA"/>
</dbReference>
<comment type="caution">
    <text evidence="3">The sequence shown here is derived from an EMBL/GenBank/DDBJ whole genome shotgun (WGS) entry which is preliminary data.</text>
</comment>
<dbReference type="InterPro" id="IPR047676">
    <property type="entry name" value="FxLYD_dom"/>
</dbReference>
<evidence type="ECO:0000256" key="2">
    <source>
        <dbReference type="SAM" id="SignalP"/>
    </source>
</evidence>
<evidence type="ECO:0000256" key="1">
    <source>
        <dbReference type="SAM" id="Coils"/>
    </source>
</evidence>
<protein>
    <recommendedName>
        <fullName evidence="5">DUF5105 domain-containing protein</fullName>
    </recommendedName>
</protein>
<gene>
    <name evidence="3" type="ORF">E1963_16785</name>
</gene>
<evidence type="ECO:0008006" key="5">
    <source>
        <dbReference type="Google" id="ProtNLM"/>
    </source>
</evidence>
<feature type="signal peptide" evidence="2">
    <location>
        <begin position="1"/>
        <end position="21"/>
    </location>
</feature>
<dbReference type="NCBIfam" id="NF038353">
    <property type="entry name" value="FxLYD_dom"/>
    <property type="match status" value="1"/>
</dbReference>
<dbReference type="Proteomes" id="UP000295710">
    <property type="component" value="Unassembled WGS sequence"/>
</dbReference>
<feature type="chain" id="PRO_5038333906" description="DUF5105 domain-containing protein" evidence="2">
    <location>
        <begin position="22"/>
        <end position="275"/>
    </location>
</feature>